<proteinExistence type="predicted"/>
<protein>
    <submittedName>
        <fullName evidence="1">Uncharacterized protein</fullName>
    </submittedName>
</protein>
<dbReference type="AlphaFoldDB" id="A0AAD6RIH9"/>
<gene>
    <name evidence="1" type="ORF">NC653_000394</name>
</gene>
<evidence type="ECO:0000313" key="1">
    <source>
        <dbReference type="EMBL" id="KAJ7009675.1"/>
    </source>
</evidence>
<reference evidence="1 2" key="1">
    <citation type="journal article" date="2023" name="Mol. Ecol. Resour.">
        <title>Chromosome-level genome assembly of a triploid poplar Populus alba 'Berolinensis'.</title>
        <authorList>
            <person name="Chen S."/>
            <person name="Yu Y."/>
            <person name="Wang X."/>
            <person name="Wang S."/>
            <person name="Zhang T."/>
            <person name="Zhou Y."/>
            <person name="He R."/>
            <person name="Meng N."/>
            <person name="Wang Y."/>
            <person name="Liu W."/>
            <person name="Liu Z."/>
            <person name="Liu J."/>
            <person name="Guo Q."/>
            <person name="Huang H."/>
            <person name="Sederoff R.R."/>
            <person name="Wang G."/>
            <person name="Qu G."/>
            <person name="Chen S."/>
        </authorList>
    </citation>
    <scope>NUCLEOTIDE SEQUENCE [LARGE SCALE GENOMIC DNA]</scope>
    <source>
        <strain evidence="1">SC-2020</strain>
    </source>
</reference>
<name>A0AAD6RIH9_9ROSI</name>
<dbReference type="Proteomes" id="UP001164929">
    <property type="component" value="Chromosome 1"/>
</dbReference>
<accession>A0AAD6RIH9</accession>
<evidence type="ECO:0000313" key="2">
    <source>
        <dbReference type="Proteomes" id="UP001164929"/>
    </source>
</evidence>
<sequence length="71" mass="8268">MHLYLKIQNLTNLTLGLISISNPYIQARKHIGLREKLAKILKNENSFVNNQIDLGPNCSYLKHSFLNEEWD</sequence>
<organism evidence="1 2">
    <name type="scientific">Populus alba x Populus x berolinensis</name>
    <dbReference type="NCBI Taxonomy" id="444605"/>
    <lineage>
        <taxon>Eukaryota</taxon>
        <taxon>Viridiplantae</taxon>
        <taxon>Streptophyta</taxon>
        <taxon>Embryophyta</taxon>
        <taxon>Tracheophyta</taxon>
        <taxon>Spermatophyta</taxon>
        <taxon>Magnoliopsida</taxon>
        <taxon>eudicotyledons</taxon>
        <taxon>Gunneridae</taxon>
        <taxon>Pentapetalae</taxon>
        <taxon>rosids</taxon>
        <taxon>fabids</taxon>
        <taxon>Malpighiales</taxon>
        <taxon>Salicaceae</taxon>
        <taxon>Saliceae</taxon>
        <taxon>Populus</taxon>
    </lineage>
</organism>
<keyword evidence="2" id="KW-1185">Reference proteome</keyword>
<comment type="caution">
    <text evidence="1">The sequence shown here is derived from an EMBL/GenBank/DDBJ whole genome shotgun (WGS) entry which is preliminary data.</text>
</comment>
<dbReference type="EMBL" id="JAQIZT010000001">
    <property type="protein sequence ID" value="KAJ7009675.1"/>
    <property type="molecule type" value="Genomic_DNA"/>
</dbReference>